<keyword evidence="2" id="KW-0472">Membrane</keyword>
<feature type="compositionally biased region" description="Basic and acidic residues" evidence="1">
    <location>
        <begin position="1"/>
        <end position="17"/>
    </location>
</feature>
<feature type="compositionally biased region" description="Basic and acidic residues" evidence="1">
    <location>
        <begin position="62"/>
        <end position="71"/>
    </location>
</feature>
<dbReference type="EMBL" id="WBJZ01000001">
    <property type="protein sequence ID" value="KAB1662424.1"/>
    <property type="molecule type" value="Genomic_DNA"/>
</dbReference>
<reference evidence="3 4" key="1">
    <citation type="submission" date="2019-09" db="EMBL/GenBank/DDBJ databases">
        <title>Phylogeny of genus Pseudoclavibacter and closely related genus.</title>
        <authorList>
            <person name="Li Y."/>
        </authorList>
    </citation>
    <scope>NUCLEOTIDE SEQUENCE [LARGE SCALE GENOMIC DNA]</scope>
    <source>
        <strain evidence="3 4">DSM 23821</strain>
    </source>
</reference>
<dbReference type="RefSeq" id="WP_158038856.1">
    <property type="nucleotide sequence ID" value="NZ_JACCFV010000001.1"/>
</dbReference>
<feature type="compositionally biased region" description="Low complexity" evidence="1">
    <location>
        <begin position="91"/>
        <end position="100"/>
    </location>
</feature>
<organism evidence="3 4">
    <name type="scientific">Pseudoclavibacter chungangensis</name>
    <dbReference type="NCBI Taxonomy" id="587635"/>
    <lineage>
        <taxon>Bacteria</taxon>
        <taxon>Bacillati</taxon>
        <taxon>Actinomycetota</taxon>
        <taxon>Actinomycetes</taxon>
        <taxon>Micrococcales</taxon>
        <taxon>Microbacteriaceae</taxon>
        <taxon>Pseudoclavibacter</taxon>
    </lineage>
</organism>
<evidence type="ECO:0000256" key="2">
    <source>
        <dbReference type="SAM" id="Phobius"/>
    </source>
</evidence>
<feature type="region of interest" description="Disordered" evidence="1">
    <location>
        <begin position="1"/>
        <end position="117"/>
    </location>
</feature>
<feature type="compositionally biased region" description="Low complexity" evidence="1">
    <location>
        <begin position="52"/>
        <end position="61"/>
    </location>
</feature>
<comment type="caution">
    <text evidence="3">The sequence shown here is derived from an EMBL/GenBank/DDBJ whole genome shotgun (WGS) entry which is preliminary data.</text>
</comment>
<name>A0A7J5C1E0_9MICO</name>
<evidence type="ECO:0000256" key="1">
    <source>
        <dbReference type="SAM" id="MobiDB-lite"/>
    </source>
</evidence>
<dbReference type="OrthoDB" id="5101002at2"/>
<proteinExistence type="predicted"/>
<feature type="transmembrane region" description="Helical" evidence="2">
    <location>
        <begin position="151"/>
        <end position="167"/>
    </location>
</feature>
<feature type="transmembrane region" description="Helical" evidence="2">
    <location>
        <begin position="126"/>
        <end position="145"/>
    </location>
</feature>
<keyword evidence="4" id="KW-1185">Reference proteome</keyword>
<keyword evidence="2" id="KW-1133">Transmembrane helix</keyword>
<gene>
    <name evidence="3" type="ORF">F8O01_00275</name>
</gene>
<evidence type="ECO:0000313" key="4">
    <source>
        <dbReference type="Proteomes" id="UP000467240"/>
    </source>
</evidence>
<sequence>MAQRERTEREGYAESDRSVAPNHDYRAPSAYRAPDLFTGSTFTAVPDDRAPAADATRAGSDPSRDDTDRRPTMRRVSQHTARTGAHDRATARPAAAFRSTTSREPRSSYRSLAATSEPPVTETERYRALLGPIAMIFGALAMVAFQFSVGFPWILIALGVAFAIPAYSRGVRPRGASALSRGLTIIGFAILLVAIIIMLTGTGTRAGSGRGADGPIIPVHHVPASGPPLTLTGHGDETLPVATGSLAVVTVEPATARDTVRVSTLLDDGTAGAEIVVSTGLSERGVLTGGRFAPNNGLIVEADGEWTITIAPWTELPTYKLGATIVGEGDADETEMFAFEGLGGMGTFTFDAPEGDALHQELYPSEMTITIHSTDRTRTIDGVSLMDTRMLWPMRPLVVTVTSNVPWRLEIAPSP</sequence>
<dbReference type="AlphaFoldDB" id="A0A7J5C1E0"/>
<dbReference type="Proteomes" id="UP000467240">
    <property type="component" value="Unassembled WGS sequence"/>
</dbReference>
<evidence type="ECO:0000313" key="3">
    <source>
        <dbReference type="EMBL" id="KAB1662424.1"/>
    </source>
</evidence>
<keyword evidence="2" id="KW-0812">Transmembrane</keyword>
<accession>A0A7J5C1E0</accession>
<feature type="transmembrane region" description="Helical" evidence="2">
    <location>
        <begin position="179"/>
        <end position="199"/>
    </location>
</feature>
<protein>
    <submittedName>
        <fullName evidence="3">Uncharacterized protein</fullName>
    </submittedName>
</protein>